<name>A0AAU6VI38_UNCXX</name>
<dbReference type="InterPro" id="IPR022225">
    <property type="entry name" value="Phage_tail_fibre_N"/>
</dbReference>
<gene>
    <name evidence="2" type="ORF">MRM63_13760</name>
</gene>
<sequence>MSQTTIPLQFEQYLLDKITAGAAPNLDEFVFAYIPNLDPEQPIDRATGLPDESFIVHRQNVDQTARLNRNTLIYSVIVPSNVAPFTFNAMYLHDKNVPDSCGLIVHKTDETKESGMATTKSVAQEYDGAAEIAGIHIDPATWQIDYHARLFGIDEEIRLTQLDKYGHTAFISGFNVVKLTSNDYRIDPGIVYVGGLRCELKTAVTRTVTAKPNGLYVDVVREGSTLSKWENVPTIRVSNTPLSDYVDEQGYQHYVTRLAGIDASGNVQDWREWDIVSQTEAEEGTSAIRRFWSALRITQLISAWWNSSAMKTKLDGIQAGAQVNVATNLATTADATSRTVTSSTGTNAVLPAATTTVAGMMTGSDKAKLNGIQAGAQVNRPLGSGAGQVCEGNDPRLSNAREWIADIVPQAEAEGGESNTPRKWTAQRVRQAISKWALETLGTAAKFNTMSSNTDLTENTILKRGSFGLLTSTSQEVPHLNSFDDTNKPNSSTWSSRVGVTLGVRPFNNNYGTVVRYERFGPDDFALFSWSGHPEPKFSMRRWKHGVFSDWCDFLLENNEQQIGVKQDYKNESENRLANIAYKNITKKPILVTTNIPSSGYFEVSSDGITWQRVQQCSGVSGAPVSIMIPVDWWYRASSYFGNWMELK</sequence>
<proteinExistence type="predicted"/>
<evidence type="ECO:0000313" key="2">
    <source>
        <dbReference type="EMBL" id="XAG86252.1"/>
    </source>
</evidence>
<dbReference type="AlphaFoldDB" id="A0AAU6VI38"/>
<dbReference type="Pfam" id="PF12571">
    <property type="entry name" value="Phage_tail_fib"/>
    <property type="match status" value="1"/>
</dbReference>
<reference evidence="2" key="1">
    <citation type="submission" date="2022-03" db="EMBL/GenBank/DDBJ databases">
        <title>Sea Food Isolates.</title>
        <authorList>
            <person name="Li c."/>
        </authorList>
    </citation>
    <scope>NUCLEOTIDE SEQUENCE</scope>
    <source>
        <strain evidence="2">19MO03SA05</strain>
    </source>
</reference>
<organism evidence="2">
    <name type="scientific">bacterium 19MO03SA05</name>
    <dbReference type="NCBI Taxonomy" id="2920620"/>
    <lineage>
        <taxon>Bacteria</taxon>
    </lineage>
</organism>
<dbReference type="EMBL" id="CP095351">
    <property type="protein sequence ID" value="XAG86252.1"/>
    <property type="molecule type" value="Genomic_DNA"/>
</dbReference>
<accession>A0AAU6VI38</accession>
<evidence type="ECO:0000259" key="1">
    <source>
        <dbReference type="Pfam" id="PF12571"/>
    </source>
</evidence>
<feature type="domain" description="Phage tail fibre protein N-terminal" evidence="1">
    <location>
        <begin position="4"/>
        <end position="153"/>
    </location>
</feature>
<protein>
    <submittedName>
        <fullName evidence="2">Phage tail protein</fullName>
    </submittedName>
</protein>